<proteinExistence type="predicted"/>
<reference evidence="1 2" key="2">
    <citation type="journal article" date="2019" name="G3 (Bethesda)">
        <title>Hybrid Assembly of the Genome of the Entomopathogenic Nematode Steinernema carpocapsae Identifies the X-Chromosome.</title>
        <authorList>
            <person name="Serra L."/>
            <person name="Macchietto M."/>
            <person name="Macias-Munoz A."/>
            <person name="McGill C.J."/>
            <person name="Rodriguez I.M."/>
            <person name="Rodriguez B."/>
            <person name="Murad R."/>
            <person name="Mortazavi A."/>
        </authorList>
    </citation>
    <scope>NUCLEOTIDE SEQUENCE [LARGE SCALE GENOMIC DNA]</scope>
    <source>
        <strain evidence="1 2">ALL</strain>
    </source>
</reference>
<evidence type="ECO:0000313" key="2">
    <source>
        <dbReference type="Proteomes" id="UP000298663"/>
    </source>
</evidence>
<evidence type="ECO:0000313" key="1">
    <source>
        <dbReference type="EMBL" id="TKR87346.1"/>
    </source>
</evidence>
<dbReference type="Proteomes" id="UP000298663">
    <property type="component" value="Unassembled WGS sequence"/>
</dbReference>
<gene>
    <name evidence="1" type="ORF">L596_011757</name>
</gene>
<name>A0A4U5NVA6_STECR</name>
<accession>A0A4U5NVA6</accession>
<protein>
    <submittedName>
        <fullName evidence="1">Uncharacterized protein</fullName>
    </submittedName>
</protein>
<dbReference type="AlphaFoldDB" id="A0A4U5NVA6"/>
<organism evidence="1 2">
    <name type="scientific">Steinernema carpocapsae</name>
    <name type="common">Entomopathogenic nematode</name>
    <dbReference type="NCBI Taxonomy" id="34508"/>
    <lineage>
        <taxon>Eukaryota</taxon>
        <taxon>Metazoa</taxon>
        <taxon>Ecdysozoa</taxon>
        <taxon>Nematoda</taxon>
        <taxon>Chromadorea</taxon>
        <taxon>Rhabditida</taxon>
        <taxon>Tylenchina</taxon>
        <taxon>Panagrolaimomorpha</taxon>
        <taxon>Strongyloidoidea</taxon>
        <taxon>Steinernematidae</taxon>
        <taxon>Steinernema</taxon>
    </lineage>
</organism>
<dbReference type="EMBL" id="AZBU02000003">
    <property type="protein sequence ID" value="TKR87346.1"/>
    <property type="molecule type" value="Genomic_DNA"/>
</dbReference>
<comment type="caution">
    <text evidence="1">The sequence shown here is derived from an EMBL/GenBank/DDBJ whole genome shotgun (WGS) entry which is preliminary data.</text>
</comment>
<reference evidence="1 2" key="1">
    <citation type="journal article" date="2015" name="Genome Biol.">
        <title>Comparative genomics of Steinernema reveals deeply conserved gene regulatory networks.</title>
        <authorList>
            <person name="Dillman A.R."/>
            <person name="Macchietto M."/>
            <person name="Porter C.F."/>
            <person name="Rogers A."/>
            <person name="Williams B."/>
            <person name="Antoshechkin I."/>
            <person name="Lee M.M."/>
            <person name="Goodwin Z."/>
            <person name="Lu X."/>
            <person name="Lewis E.E."/>
            <person name="Goodrich-Blair H."/>
            <person name="Stock S.P."/>
            <person name="Adams B.J."/>
            <person name="Sternberg P.W."/>
            <person name="Mortazavi A."/>
        </authorList>
    </citation>
    <scope>NUCLEOTIDE SEQUENCE [LARGE SCALE GENOMIC DNA]</scope>
    <source>
        <strain evidence="1 2">ALL</strain>
    </source>
</reference>
<keyword evidence="2" id="KW-1185">Reference proteome</keyword>
<sequence length="154" mass="17573">MLKVISAIEKLEGELDETIAHINNLSEQRRVVAAMPPWSSLVKNNPEWKPLLVAKMDLQISESIDELKEYLDELKQDTAKLRCFCEFENNFSYTFQHDLLLFLDNLEAVHAGYIKALSSGRMLNFALKQISLFDSNSTVRSAIQRLKADLKLAS</sequence>